<dbReference type="GO" id="GO:0016491">
    <property type="term" value="F:oxidoreductase activity"/>
    <property type="evidence" value="ECO:0007669"/>
    <property type="project" value="InterPro"/>
</dbReference>
<dbReference type="AlphaFoldDB" id="A0A841HGK2"/>
<dbReference type="PANTHER" id="PTHR36151">
    <property type="entry name" value="BLR2777 PROTEIN"/>
    <property type="match status" value="1"/>
</dbReference>
<evidence type="ECO:0000313" key="2">
    <source>
        <dbReference type="EMBL" id="MBB6092251.1"/>
    </source>
</evidence>
<dbReference type="RefSeq" id="WP_221304027.1">
    <property type="nucleotide sequence ID" value="NZ_JACHHZ010000001.1"/>
</dbReference>
<keyword evidence="3" id="KW-1185">Reference proteome</keyword>
<comment type="caution">
    <text evidence="2">The sequence shown here is derived from an EMBL/GenBank/DDBJ whole genome shotgun (WGS) entry which is preliminary data.</text>
</comment>
<dbReference type="EMBL" id="JACHHZ010000001">
    <property type="protein sequence ID" value="MBB6092251.1"/>
    <property type="molecule type" value="Genomic_DNA"/>
</dbReference>
<dbReference type="Proteomes" id="UP000588068">
    <property type="component" value="Unassembled WGS sequence"/>
</dbReference>
<dbReference type="InterPro" id="IPR018713">
    <property type="entry name" value="MPAB/Lcp_cat_dom"/>
</dbReference>
<feature type="domain" description="ER-bound oxygenase mpaB/mpaB'/Rubber oxygenase catalytic" evidence="1">
    <location>
        <begin position="28"/>
        <end position="250"/>
    </location>
</feature>
<gene>
    <name evidence="2" type="ORF">HNQ60_001097</name>
</gene>
<sequence length="300" mass="33910">MSKRPLPKVDFLHPQGAPALYSQDSLHWHVFKNPVALFVGGITAVLLELAEERVRTGVWEHSIFPTDPLTRMERTGLMAHVSVYAPVEVAEKLIRGVVAMHARVEGKTPKGTPYRANDPELLDWVQCTVSYGFMEAYAAYCRPLTDVQRDRFYKESVASARLFLAHGAPQSQAEQRQLFEKLQPHLEAHPIVQQFLGIVKRTPAVPWFLRPLQSMMLRAGVDLLPEWLRERLALHGAAWKLRRWERSLLKNLGAALERLPIPNFPPTLASRRMGLPANHLYRGPGASGDLPTGATRHYQN</sequence>
<name>A0A841HGK2_9GAMM</name>
<protein>
    <submittedName>
        <fullName evidence="2">Uncharacterized protein (DUF2236 family)</fullName>
    </submittedName>
</protein>
<accession>A0A841HGK2</accession>
<evidence type="ECO:0000313" key="3">
    <source>
        <dbReference type="Proteomes" id="UP000588068"/>
    </source>
</evidence>
<reference evidence="2 3" key="1">
    <citation type="submission" date="2020-08" db="EMBL/GenBank/DDBJ databases">
        <title>Genomic Encyclopedia of Type Strains, Phase IV (KMG-IV): sequencing the most valuable type-strain genomes for metagenomic binning, comparative biology and taxonomic classification.</title>
        <authorList>
            <person name="Goeker M."/>
        </authorList>
    </citation>
    <scope>NUCLEOTIDE SEQUENCE [LARGE SCALE GENOMIC DNA]</scope>
    <source>
        <strain evidence="2 3">DSM 26723</strain>
    </source>
</reference>
<proteinExistence type="predicted"/>
<dbReference type="PANTHER" id="PTHR36151:SF3">
    <property type="entry name" value="ER-BOUND OXYGENASE MPAB_MPAB'_RUBBER OXYGENASE CATALYTIC DOMAIN-CONTAINING PROTEIN"/>
    <property type="match status" value="1"/>
</dbReference>
<evidence type="ECO:0000259" key="1">
    <source>
        <dbReference type="Pfam" id="PF09995"/>
    </source>
</evidence>
<organism evidence="2 3">
    <name type="scientific">Povalibacter uvarum</name>
    <dbReference type="NCBI Taxonomy" id="732238"/>
    <lineage>
        <taxon>Bacteria</taxon>
        <taxon>Pseudomonadati</taxon>
        <taxon>Pseudomonadota</taxon>
        <taxon>Gammaproteobacteria</taxon>
        <taxon>Steroidobacterales</taxon>
        <taxon>Steroidobacteraceae</taxon>
        <taxon>Povalibacter</taxon>
    </lineage>
</organism>
<dbReference type="Pfam" id="PF09995">
    <property type="entry name" value="MPAB_Lcp_cat"/>
    <property type="match status" value="1"/>
</dbReference>